<dbReference type="PANTHER" id="PTHR24220:SF684">
    <property type="entry name" value="FE(3+) IONS IMPORT ATP-BINDING PROTEIN FBPC"/>
    <property type="match status" value="1"/>
</dbReference>
<evidence type="ECO:0000313" key="6">
    <source>
        <dbReference type="Proteomes" id="UP001500177"/>
    </source>
</evidence>
<keyword evidence="6" id="KW-1185">Reference proteome</keyword>
<evidence type="ECO:0000313" key="5">
    <source>
        <dbReference type="EMBL" id="GAA1502370.1"/>
    </source>
</evidence>
<dbReference type="Proteomes" id="UP001500177">
    <property type="component" value="Unassembled WGS sequence"/>
</dbReference>
<proteinExistence type="predicted"/>
<accession>A0ABN1ZQR0</accession>
<organism evidence="5 6">
    <name type="scientific">Brevibacterium permense</name>
    <dbReference type="NCBI Taxonomy" id="234834"/>
    <lineage>
        <taxon>Bacteria</taxon>
        <taxon>Bacillati</taxon>
        <taxon>Actinomycetota</taxon>
        <taxon>Actinomycetes</taxon>
        <taxon>Micrococcales</taxon>
        <taxon>Brevibacteriaceae</taxon>
        <taxon>Brevibacterium</taxon>
    </lineage>
</organism>
<dbReference type="InterPro" id="IPR017871">
    <property type="entry name" value="ABC_transporter-like_CS"/>
</dbReference>
<comment type="caution">
    <text evidence="5">The sequence shown here is derived from an EMBL/GenBank/DDBJ whole genome shotgun (WGS) entry which is preliminary data.</text>
</comment>
<dbReference type="Pfam" id="PF00005">
    <property type="entry name" value="ABC_tran"/>
    <property type="match status" value="2"/>
</dbReference>
<dbReference type="InterPro" id="IPR027417">
    <property type="entry name" value="P-loop_NTPase"/>
</dbReference>
<feature type="domain" description="ABC transporter" evidence="4">
    <location>
        <begin position="6"/>
        <end position="232"/>
    </location>
</feature>
<feature type="domain" description="ABC transporter" evidence="4">
    <location>
        <begin position="245"/>
        <end position="471"/>
    </location>
</feature>
<keyword evidence="2" id="KW-0547">Nucleotide-binding</keyword>
<dbReference type="InterPro" id="IPR015854">
    <property type="entry name" value="ABC_transpr_LolD-like"/>
</dbReference>
<gene>
    <name evidence="5" type="ORF">GCM10009690_01130</name>
</gene>
<dbReference type="PROSITE" id="PS00211">
    <property type="entry name" value="ABC_TRANSPORTER_1"/>
    <property type="match status" value="1"/>
</dbReference>
<dbReference type="GO" id="GO:0005524">
    <property type="term" value="F:ATP binding"/>
    <property type="evidence" value="ECO:0007669"/>
    <property type="project" value="UniProtKB-KW"/>
</dbReference>
<evidence type="ECO:0000256" key="3">
    <source>
        <dbReference type="ARBA" id="ARBA00022840"/>
    </source>
</evidence>
<dbReference type="InterPro" id="IPR003439">
    <property type="entry name" value="ABC_transporter-like_ATP-bd"/>
</dbReference>
<dbReference type="CDD" id="cd03225">
    <property type="entry name" value="ABC_cobalt_CbiO_domain1"/>
    <property type="match status" value="1"/>
</dbReference>
<evidence type="ECO:0000256" key="2">
    <source>
        <dbReference type="ARBA" id="ARBA00022741"/>
    </source>
</evidence>
<dbReference type="PANTHER" id="PTHR24220">
    <property type="entry name" value="IMPORT ATP-BINDING PROTEIN"/>
    <property type="match status" value="1"/>
</dbReference>
<dbReference type="SUPFAM" id="SSF52540">
    <property type="entry name" value="P-loop containing nucleoside triphosphate hydrolases"/>
    <property type="match status" value="2"/>
</dbReference>
<sequence length="471" mass="50708">MPEMTVAITDAWFTYRGEDTAALSGITFDAVSGTMTAVLGPLGSGTSTLCRLLAGQLVSRGALTGTIDRNGTVALLGDDPEAQLSGMTSHVGDESQLACRLHGHDPADAHRRARNLLELLGIEDLWNRRLDTLSGGQRQLVAVARILAPGPDLLVLDQPAQSLDPQMRVRLATVLQEFCDRGGGVLITGHQTDELTRICEEVRFLDAGRLQTATPTVRSVGIWDSRPNDDATLSTVPRSQADPLLTVRDLTVDRGSSRILDGLDFDLRPGELTSVTGANGAGKSTLLRALLGLLDRSASVTGSITVSRLGEMTRLDTLPAHARSAHLGWVGQDAGLQLSAATVVRELLHAAPLPPHRRRDRKRVRSHRLSDADSVLAEADLTGVADDHPFDLDVARRKDIVIASALMTEATVLLLDEPTIGRDLAAMNQLNAIIDSFLNRGGAVLATTHDERWANEFAHRRLRLIEGRARS</sequence>
<evidence type="ECO:0000259" key="4">
    <source>
        <dbReference type="PROSITE" id="PS50893"/>
    </source>
</evidence>
<name>A0ABN1ZQR0_9MICO</name>
<dbReference type="InterPro" id="IPR015856">
    <property type="entry name" value="ABC_transpr_CbiO/EcfA_su"/>
</dbReference>
<evidence type="ECO:0000256" key="1">
    <source>
        <dbReference type="ARBA" id="ARBA00022448"/>
    </source>
</evidence>
<reference evidence="5 6" key="1">
    <citation type="journal article" date="2019" name="Int. J. Syst. Evol. Microbiol.">
        <title>The Global Catalogue of Microorganisms (GCM) 10K type strain sequencing project: providing services to taxonomists for standard genome sequencing and annotation.</title>
        <authorList>
            <consortium name="The Broad Institute Genomics Platform"/>
            <consortium name="The Broad Institute Genome Sequencing Center for Infectious Disease"/>
            <person name="Wu L."/>
            <person name="Ma J."/>
        </authorList>
    </citation>
    <scope>NUCLEOTIDE SEQUENCE [LARGE SCALE GENOMIC DNA]</scope>
    <source>
        <strain evidence="5 6">JCM 13318</strain>
    </source>
</reference>
<keyword evidence="1" id="KW-0813">Transport</keyword>
<dbReference type="Gene3D" id="3.40.50.300">
    <property type="entry name" value="P-loop containing nucleotide triphosphate hydrolases"/>
    <property type="match status" value="2"/>
</dbReference>
<dbReference type="InterPro" id="IPR003593">
    <property type="entry name" value="AAA+_ATPase"/>
</dbReference>
<dbReference type="SMART" id="SM00382">
    <property type="entry name" value="AAA"/>
    <property type="match status" value="2"/>
</dbReference>
<dbReference type="EMBL" id="BAAALX010000001">
    <property type="protein sequence ID" value="GAA1502370.1"/>
    <property type="molecule type" value="Genomic_DNA"/>
</dbReference>
<keyword evidence="3 5" id="KW-0067">ATP-binding</keyword>
<protein>
    <submittedName>
        <fullName evidence="5">Energy-coupling factor ABC transporter ATP-binding protein</fullName>
    </submittedName>
</protein>
<dbReference type="PROSITE" id="PS50893">
    <property type="entry name" value="ABC_TRANSPORTER_2"/>
    <property type="match status" value="2"/>
</dbReference>